<dbReference type="AlphaFoldDB" id="A0A4Z2ED17"/>
<dbReference type="EMBL" id="SRLO01009873">
    <property type="protein sequence ID" value="TNN26613.1"/>
    <property type="molecule type" value="Genomic_DNA"/>
</dbReference>
<protein>
    <submittedName>
        <fullName evidence="2">Uncharacterized protein</fullName>
    </submittedName>
</protein>
<feature type="compositionally biased region" description="Basic and acidic residues" evidence="1">
    <location>
        <begin position="1"/>
        <end position="21"/>
    </location>
</feature>
<gene>
    <name evidence="2" type="ORF">EYF80_063251</name>
</gene>
<feature type="region of interest" description="Disordered" evidence="1">
    <location>
        <begin position="1"/>
        <end position="82"/>
    </location>
</feature>
<evidence type="ECO:0000256" key="1">
    <source>
        <dbReference type="SAM" id="MobiDB-lite"/>
    </source>
</evidence>
<organism evidence="2 3">
    <name type="scientific">Liparis tanakae</name>
    <name type="common">Tanaka's snailfish</name>
    <dbReference type="NCBI Taxonomy" id="230148"/>
    <lineage>
        <taxon>Eukaryota</taxon>
        <taxon>Metazoa</taxon>
        <taxon>Chordata</taxon>
        <taxon>Craniata</taxon>
        <taxon>Vertebrata</taxon>
        <taxon>Euteleostomi</taxon>
        <taxon>Actinopterygii</taxon>
        <taxon>Neopterygii</taxon>
        <taxon>Teleostei</taxon>
        <taxon>Neoteleostei</taxon>
        <taxon>Acanthomorphata</taxon>
        <taxon>Eupercaria</taxon>
        <taxon>Perciformes</taxon>
        <taxon>Cottioidei</taxon>
        <taxon>Cottales</taxon>
        <taxon>Liparidae</taxon>
        <taxon>Liparis</taxon>
    </lineage>
</organism>
<dbReference type="Proteomes" id="UP000314294">
    <property type="component" value="Unassembled WGS sequence"/>
</dbReference>
<reference evidence="2 3" key="1">
    <citation type="submission" date="2019-03" db="EMBL/GenBank/DDBJ databases">
        <title>First draft genome of Liparis tanakae, snailfish: a comprehensive survey of snailfish specific genes.</title>
        <authorList>
            <person name="Kim W."/>
            <person name="Song I."/>
            <person name="Jeong J.-H."/>
            <person name="Kim D."/>
            <person name="Kim S."/>
            <person name="Ryu S."/>
            <person name="Song J.Y."/>
            <person name="Lee S.K."/>
        </authorList>
    </citation>
    <scope>NUCLEOTIDE SEQUENCE [LARGE SCALE GENOMIC DNA]</scope>
    <source>
        <tissue evidence="2">Muscle</tissue>
    </source>
</reference>
<accession>A0A4Z2ED17</accession>
<comment type="caution">
    <text evidence="2">The sequence shown here is derived from an EMBL/GenBank/DDBJ whole genome shotgun (WGS) entry which is preliminary data.</text>
</comment>
<sequence>MTATDTRQDLHHRPDRSHERGITSSSPGNLRPHNGVRSPRDASPWSNRCRSIVTRVDDLTVWPPGSGTDRRPAGRRQAAEIA</sequence>
<name>A0A4Z2ED17_9TELE</name>
<keyword evidence="3" id="KW-1185">Reference proteome</keyword>
<evidence type="ECO:0000313" key="3">
    <source>
        <dbReference type="Proteomes" id="UP000314294"/>
    </source>
</evidence>
<evidence type="ECO:0000313" key="2">
    <source>
        <dbReference type="EMBL" id="TNN26613.1"/>
    </source>
</evidence>
<proteinExistence type="predicted"/>